<name>A0A1Y1ZAM7_9FUNG</name>
<comment type="caution">
    <text evidence="2">The sequence shown here is derived from an EMBL/GenBank/DDBJ whole genome shotgun (WGS) entry which is preliminary data.</text>
</comment>
<dbReference type="InParanoid" id="A0A1Y1ZAM7"/>
<dbReference type="EMBL" id="MCFE01000010">
    <property type="protein sequence ID" value="ORY07236.1"/>
    <property type="molecule type" value="Genomic_DNA"/>
</dbReference>
<proteinExistence type="predicted"/>
<evidence type="ECO:0000256" key="1">
    <source>
        <dbReference type="SAM" id="MobiDB-lite"/>
    </source>
</evidence>
<protein>
    <submittedName>
        <fullName evidence="2">Uncharacterized protein</fullName>
    </submittedName>
</protein>
<organism evidence="2 3">
    <name type="scientific">Basidiobolus meristosporus CBS 931.73</name>
    <dbReference type="NCBI Taxonomy" id="1314790"/>
    <lineage>
        <taxon>Eukaryota</taxon>
        <taxon>Fungi</taxon>
        <taxon>Fungi incertae sedis</taxon>
        <taxon>Zoopagomycota</taxon>
        <taxon>Entomophthoromycotina</taxon>
        <taxon>Basidiobolomycetes</taxon>
        <taxon>Basidiobolales</taxon>
        <taxon>Basidiobolaceae</taxon>
        <taxon>Basidiobolus</taxon>
    </lineage>
</organism>
<feature type="region of interest" description="Disordered" evidence="1">
    <location>
        <begin position="57"/>
        <end position="111"/>
    </location>
</feature>
<dbReference type="Proteomes" id="UP000193498">
    <property type="component" value="Unassembled WGS sequence"/>
</dbReference>
<reference evidence="2 3" key="1">
    <citation type="submission" date="2016-07" db="EMBL/GenBank/DDBJ databases">
        <title>Pervasive Adenine N6-methylation of Active Genes in Fungi.</title>
        <authorList>
            <consortium name="DOE Joint Genome Institute"/>
            <person name="Mondo S.J."/>
            <person name="Dannebaum R.O."/>
            <person name="Kuo R.C."/>
            <person name="Labutti K."/>
            <person name="Haridas S."/>
            <person name="Kuo A."/>
            <person name="Salamov A."/>
            <person name="Ahrendt S.R."/>
            <person name="Lipzen A."/>
            <person name="Sullivan W."/>
            <person name="Andreopoulos W.B."/>
            <person name="Clum A."/>
            <person name="Lindquist E."/>
            <person name="Daum C."/>
            <person name="Ramamoorthy G.K."/>
            <person name="Gryganskyi A."/>
            <person name="Culley D."/>
            <person name="Magnuson J.K."/>
            <person name="James T.Y."/>
            <person name="O'Malley M.A."/>
            <person name="Stajich J.E."/>
            <person name="Spatafora J.W."/>
            <person name="Visel A."/>
            <person name="Grigoriev I.V."/>
        </authorList>
    </citation>
    <scope>NUCLEOTIDE SEQUENCE [LARGE SCALE GENOMIC DNA]</scope>
    <source>
        <strain evidence="2 3">CBS 931.73</strain>
    </source>
</reference>
<gene>
    <name evidence="2" type="ORF">K493DRAFT_295625</name>
</gene>
<sequence>MMEIPKPLTAKLTKGTNTTYSTTLPPILLATHQSILPIPPVLPSPNTISIAHPKLPNPAINPVSGSQTVSIPPGNNPDPRTPPEEASENVTQGYDPCKNPSDTESSDLEGEAMLKKPSGVNLSISNTDELRRLALESRESLEVLVAKTHETTPGSADKARSILISTW</sequence>
<dbReference type="AlphaFoldDB" id="A0A1Y1ZAM7"/>
<evidence type="ECO:0000313" key="3">
    <source>
        <dbReference type="Proteomes" id="UP000193498"/>
    </source>
</evidence>
<evidence type="ECO:0000313" key="2">
    <source>
        <dbReference type="EMBL" id="ORY07236.1"/>
    </source>
</evidence>
<keyword evidence="3" id="KW-1185">Reference proteome</keyword>
<accession>A0A1Y1ZAM7</accession>